<dbReference type="Pfam" id="PF01131">
    <property type="entry name" value="Topoisom_bac"/>
    <property type="match status" value="1"/>
</dbReference>
<proteinExistence type="inferred from homology"/>
<feature type="region of interest" description="Disordered" evidence="7">
    <location>
        <begin position="169"/>
        <end position="207"/>
    </location>
</feature>
<evidence type="ECO:0000256" key="6">
    <source>
        <dbReference type="RuleBase" id="RU362092"/>
    </source>
</evidence>
<comment type="similarity">
    <text evidence="6">Belongs to the type IA topoisomerase family.</text>
</comment>
<dbReference type="GO" id="GO:0003677">
    <property type="term" value="F:DNA binding"/>
    <property type="evidence" value="ECO:0007669"/>
    <property type="project" value="UniProtKB-KW"/>
</dbReference>
<dbReference type="Gene3D" id="1.10.460.10">
    <property type="entry name" value="Topoisomerase I, domain 2"/>
    <property type="match status" value="1"/>
</dbReference>
<feature type="region of interest" description="Disordered" evidence="7">
    <location>
        <begin position="328"/>
        <end position="359"/>
    </location>
</feature>
<evidence type="ECO:0000256" key="7">
    <source>
        <dbReference type="SAM" id="MobiDB-lite"/>
    </source>
</evidence>
<dbReference type="GO" id="GO:0003917">
    <property type="term" value="F:DNA topoisomerase type I (single strand cut, ATP-independent) activity"/>
    <property type="evidence" value="ECO:0007669"/>
    <property type="project" value="UniProtKB-EC"/>
</dbReference>
<dbReference type="Gene3D" id="2.70.20.10">
    <property type="entry name" value="Topoisomerase I, domain 3"/>
    <property type="match status" value="1"/>
</dbReference>
<comment type="caution">
    <text evidence="11">The sequence shown here is derived from an EMBL/GenBank/DDBJ whole genome shotgun (WGS) entry which is preliminary data.</text>
</comment>
<keyword evidence="2 5" id="KW-0863">Zinc-finger</keyword>
<evidence type="ECO:0000256" key="5">
    <source>
        <dbReference type="PROSITE-ProRule" id="PRU00047"/>
    </source>
</evidence>
<dbReference type="InterPro" id="IPR013497">
    <property type="entry name" value="Topo_IA_cen"/>
</dbReference>
<comment type="function">
    <text evidence="6">Introduces a single-strand break via transesterification at a target site in duplex DNA. Releases the supercoiling and torsional tension of DNA introduced during the DNA replication and transcription by transiently cleaving and rejoining one strand of the DNA duplex. The scissile phosphodiester is attacked by the catalytic tyrosine of the enzyme, resulting in the formation of a DNA-(5'-phosphotyrosyl)-enzyme intermediate and the expulsion of a 3'-OH DNA strand.</text>
</comment>
<dbReference type="GO" id="GO:0006265">
    <property type="term" value="P:DNA topological change"/>
    <property type="evidence" value="ECO:0007669"/>
    <property type="project" value="InterPro"/>
</dbReference>
<feature type="compositionally biased region" description="Polar residues" evidence="7">
    <location>
        <begin position="169"/>
        <end position="181"/>
    </location>
</feature>
<evidence type="ECO:0000256" key="1">
    <source>
        <dbReference type="ARBA" id="ARBA00022723"/>
    </source>
</evidence>
<dbReference type="EC" id="5.6.2.1" evidence="6"/>
<evidence type="ECO:0000256" key="4">
    <source>
        <dbReference type="ARBA" id="ARBA00023235"/>
    </source>
</evidence>
<dbReference type="GO" id="GO:0006281">
    <property type="term" value="P:DNA repair"/>
    <property type="evidence" value="ECO:0007669"/>
    <property type="project" value="TreeGrafter"/>
</dbReference>
<dbReference type="AlphaFoldDB" id="A0A9N9J8U4"/>
<dbReference type="InterPro" id="IPR000380">
    <property type="entry name" value="Topo_IA"/>
</dbReference>
<evidence type="ECO:0000313" key="11">
    <source>
        <dbReference type="EMBL" id="CAG8769396.1"/>
    </source>
</evidence>
<comment type="catalytic activity">
    <reaction evidence="6">
        <text>ATP-independent breakage of single-stranded DNA, followed by passage and rejoining.</text>
        <dbReference type="EC" id="5.6.2.1"/>
    </reaction>
</comment>
<dbReference type="InterPro" id="IPR010666">
    <property type="entry name" value="Znf_GRF"/>
</dbReference>
<keyword evidence="12" id="KW-1185">Reference proteome</keyword>
<dbReference type="Pfam" id="PF00098">
    <property type="entry name" value="zf-CCHC"/>
    <property type="match status" value="2"/>
</dbReference>
<gene>
    <name evidence="11" type="ORF">DERYTH_LOCUS18540</name>
</gene>
<dbReference type="PANTHER" id="PTHR11390:SF21">
    <property type="entry name" value="DNA TOPOISOMERASE 3-ALPHA"/>
    <property type="match status" value="1"/>
</dbReference>
<dbReference type="Proteomes" id="UP000789405">
    <property type="component" value="Unassembled WGS sequence"/>
</dbReference>
<dbReference type="InterPro" id="IPR023405">
    <property type="entry name" value="Topo_IA_core_domain"/>
</dbReference>
<keyword evidence="1" id="KW-0479">Metal-binding</keyword>
<keyword evidence="6" id="KW-0799">Topoisomerase</keyword>
<dbReference type="InterPro" id="IPR036875">
    <property type="entry name" value="Znf_CCHC_sf"/>
</dbReference>
<dbReference type="PROSITE" id="PS51999">
    <property type="entry name" value="ZF_GRF"/>
    <property type="match status" value="1"/>
</dbReference>
<feature type="domain" description="GRF-type" evidence="9">
    <location>
        <begin position="211"/>
        <end position="252"/>
    </location>
</feature>
<dbReference type="Gene3D" id="4.10.60.10">
    <property type="entry name" value="Zinc finger, CCHC-type"/>
    <property type="match status" value="2"/>
</dbReference>
<accession>A0A9N9J8U4</accession>
<dbReference type="GO" id="GO:0031422">
    <property type="term" value="C:RecQ family helicase-topoisomerase III complex"/>
    <property type="evidence" value="ECO:0007669"/>
    <property type="project" value="TreeGrafter"/>
</dbReference>
<evidence type="ECO:0000313" key="12">
    <source>
        <dbReference type="Proteomes" id="UP000789405"/>
    </source>
</evidence>
<dbReference type="Pfam" id="PF06839">
    <property type="entry name" value="Zn_ribbon_GRF"/>
    <property type="match status" value="1"/>
</dbReference>
<reference evidence="11" key="1">
    <citation type="submission" date="2021-06" db="EMBL/GenBank/DDBJ databases">
        <authorList>
            <person name="Kallberg Y."/>
            <person name="Tangrot J."/>
            <person name="Rosling A."/>
        </authorList>
    </citation>
    <scope>NUCLEOTIDE SEQUENCE</scope>
    <source>
        <strain evidence="11">MA453B</strain>
    </source>
</reference>
<feature type="compositionally biased region" description="Basic residues" evidence="7">
    <location>
        <begin position="339"/>
        <end position="353"/>
    </location>
</feature>
<dbReference type="PROSITE" id="PS50158">
    <property type="entry name" value="ZF_CCHC"/>
    <property type="match status" value="2"/>
</dbReference>
<feature type="compositionally biased region" description="Polar residues" evidence="7">
    <location>
        <begin position="189"/>
        <end position="203"/>
    </location>
</feature>
<evidence type="ECO:0000259" key="9">
    <source>
        <dbReference type="PROSITE" id="PS51999"/>
    </source>
</evidence>
<evidence type="ECO:0000256" key="2">
    <source>
        <dbReference type="ARBA" id="ARBA00022771"/>
    </source>
</evidence>
<dbReference type="SUPFAM" id="SSF57756">
    <property type="entry name" value="Retrovirus zinc finger-like domains"/>
    <property type="match status" value="1"/>
</dbReference>
<dbReference type="InterPro" id="IPR001878">
    <property type="entry name" value="Znf_CCHC"/>
</dbReference>
<keyword evidence="6" id="KW-0238">DNA-binding</keyword>
<name>A0A9N9J8U4_9GLOM</name>
<dbReference type="SMART" id="SM00343">
    <property type="entry name" value="ZnF_C2HC"/>
    <property type="match status" value="2"/>
</dbReference>
<feature type="domain" description="Topo IA-type catalytic" evidence="10">
    <location>
        <begin position="1"/>
        <end position="139"/>
    </location>
</feature>
<dbReference type="GO" id="GO:0008270">
    <property type="term" value="F:zinc ion binding"/>
    <property type="evidence" value="ECO:0007669"/>
    <property type="project" value="UniProtKB-KW"/>
</dbReference>
<sequence length="359" mass="39942">NYLDVYPYDRWGESNLPNFQKGETFIPTTCEMREGRTSPPEYLTEADLISTDATIHVHIAKIIEREYARKDFRSGKTYILPSNLGVALVEGYDSIGFDKSLSKPFLRREMESNFKMVCEGRKQKEDLIKDSIAMYKDMYIKTSENVQKLVRVRINFEYNIVSTRLTTSGSNLNPDVSNNTPPERRSRPAQPTRSSTSSFQSAAVDSDHPKCRCGLYAASNKTMSLGANHGRPYFACPKAGKKCTFFQWADGASTSSSGTRRTHASSDSSPGNVTCYNCGEAGHFANMCKESKRTRTNATSSSAVQSRMSTSTCYKCNQVGHWSNNCPNAASSFNGSRGRGSKRRGPQARRKEKKGNSST</sequence>
<keyword evidence="4 6" id="KW-0413">Isomerase</keyword>
<dbReference type="InterPro" id="IPR013825">
    <property type="entry name" value="Topo_IA_cen_sub2"/>
</dbReference>
<dbReference type="GO" id="GO:0005634">
    <property type="term" value="C:nucleus"/>
    <property type="evidence" value="ECO:0007669"/>
    <property type="project" value="TreeGrafter"/>
</dbReference>
<organism evidence="11 12">
    <name type="scientific">Dentiscutata erythropus</name>
    <dbReference type="NCBI Taxonomy" id="1348616"/>
    <lineage>
        <taxon>Eukaryota</taxon>
        <taxon>Fungi</taxon>
        <taxon>Fungi incertae sedis</taxon>
        <taxon>Mucoromycota</taxon>
        <taxon>Glomeromycotina</taxon>
        <taxon>Glomeromycetes</taxon>
        <taxon>Diversisporales</taxon>
        <taxon>Gigasporaceae</taxon>
        <taxon>Dentiscutata</taxon>
    </lineage>
</organism>
<protein>
    <recommendedName>
        <fullName evidence="6">DNA topoisomerase</fullName>
        <ecNumber evidence="6">5.6.2.1</ecNumber>
    </recommendedName>
</protein>
<evidence type="ECO:0000259" key="8">
    <source>
        <dbReference type="PROSITE" id="PS50158"/>
    </source>
</evidence>
<dbReference type="OrthoDB" id="430051at2759"/>
<feature type="non-terminal residue" evidence="11">
    <location>
        <position position="1"/>
    </location>
</feature>
<feature type="domain" description="CCHC-type" evidence="8">
    <location>
        <begin position="275"/>
        <end position="290"/>
    </location>
</feature>
<dbReference type="PROSITE" id="PS52039">
    <property type="entry name" value="TOPO_IA_2"/>
    <property type="match status" value="1"/>
</dbReference>
<dbReference type="SUPFAM" id="SSF56712">
    <property type="entry name" value="Prokaryotic type I DNA topoisomerase"/>
    <property type="match status" value="1"/>
</dbReference>
<keyword evidence="3" id="KW-0862">Zinc</keyword>
<feature type="domain" description="CCHC-type" evidence="8">
    <location>
        <begin position="313"/>
        <end position="328"/>
    </location>
</feature>
<evidence type="ECO:0000256" key="3">
    <source>
        <dbReference type="ARBA" id="ARBA00022833"/>
    </source>
</evidence>
<dbReference type="GO" id="GO:0006310">
    <property type="term" value="P:DNA recombination"/>
    <property type="evidence" value="ECO:0007669"/>
    <property type="project" value="TreeGrafter"/>
</dbReference>
<dbReference type="EMBL" id="CAJVPY010018938">
    <property type="protein sequence ID" value="CAG8769396.1"/>
    <property type="molecule type" value="Genomic_DNA"/>
</dbReference>
<evidence type="ECO:0000259" key="10">
    <source>
        <dbReference type="PROSITE" id="PS52039"/>
    </source>
</evidence>
<dbReference type="InterPro" id="IPR013824">
    <property type="entry name" value="Topo_IA_cen_sub1"/>
</dbReference>
<dbReference type="PANTHER" id="PTHR11390">
    <property type="entry name" value="PROKARYOTIC DNA TOPOISOMERASE"/>
    <property type="match status" value="1"/>
</dbReference>